<evidence type="ECO:0000259" key="2">
    <source>
        <dbReference type="PROSITE" id="PS50090"/>
    </source>
</evidence>
<dbReference type="EMBL" id="JACMSC010000015">
    <property type="protein sequence ID" value="KAG6484488.1"/>
    <property type="molecule type" value="Genomic_DNA"/>
</dbReference>
<dbReference type="PANTHER" id="PTHR14000">
    <property type="entry name" value="FINGER CCCH DOMAIN PROTEIN, PUTATIVE (DUF3755)-RELATED"/>
    <property type="match status" value="1"/>
</dbReference>
<reference evidence="3 4" key="1">
    <citation type="submission" date="2020-08" db="EMBL/GenBank/DDBJ databases">
        <title>Plant Genome Project.</title>
        <authorList>
            <person name="Zhang R.-G."/>
        </authorList>
    </citation>
    <scope>NUCLEOTIDE SEQUENCE [LARGE SCALE GENOMIC DNA]</scope>
    <source>
        <tissue evidence="3">Rhizome</tissue>
    </source>
</reference>
<name>A0A8J5KI69_ZINOF</name>
<accession>A0A8J5KI69</accession>
<evidence type="ECO:0000313" key="4">
    <source>
        <dbReference type="Proteomes" id="UP000734854"/>
    </source>
</evidence>
<dbReference type="PANTHER" id="PTHR14000:SF17">
    <property type="entry name" value="MYB-LIKE DOMAIN-CONTAINING PROTEIN"/>
    <property type="match status" value="1"/>
</dbReference>
<gene>
    <name evidence="3" type="ORF">ZIOFF_053006</name>
</gene>
<feature type="compositionally biased region" description="Polar residues" evidence="1">
    <location>
        <begin position="28"/>
        <end position="47"/>
    </location>
</feature>
<comment type="caution">
    <text evidence="3">The sequence shown here is derived from an EMBL/GenBank/DDBJ whole genome shotgun (WGS) entry which is preliminary data.</text>
</comment>
<dbReference type="CDD" id="cd00167">
    <property type="entry name" value="SANT"/>
    <property type="match status" value="1"/>
</dbReference>
<protein>
    <recommendedName>
        <fullName evidence="2">Myb-like domain-containing protein</fullName>
    </recommendedName>
</protein>
<dbReference type="PROSITE" id="PS50090">
    <property type="entry name" value="MYB_LIKE"/>
    <property type="match status" value="1"/>
</dbReference>
<feature type="region of interest" description="Disordered" evidence="1">
    <location>
        <begin position="1"/>
        <end position="114"/>
    </location>
</feature>
<organism evidence="3 4">
    <name type="scientific">Zingiber officinale</name>
    <name type="common">Ginger</name>
    <name type="synonym">Amomum zingiber</name>
    <dbReference type="NCBI Taxonomy" id="94328"/>
    <lineage>
        <taxon>Eukaryota</taxon>
        <taxon>Viridiplantae</taxon>
        <taxon>Streptophyta</taxon>
        <taxon>Embryophyta</taxon>
        <taxon>Tracheophyta</taxon>
        <taxon>Spermatophyta</taxon>
        <taxon>Magnoliopsida</taxon>
        <taxon>Liliopsida</taxon>
        <taxon>Zingiberales</taxon>
        <taxon>Zingiberaceae</taxon>
        <taxon>Zingiber</taxon>
    </lineage>
</organism>
<dbReference type="AlphaFoldDB" id="A0A8J5KI69"/>
<dbReference type="InterPro" id="IPR001005">
    <property type="entry name" value="SANT/Myb"/>
</dbReference>
<dbReference type="Proteomes" id="UP000734854">
    <property type="component" value="Unassembled WGS sequence"/>
</dbReference>
<keyword evidence="4" id="KW-1185">Reference proteome</keyword>
<dbReference type="OrthoDB" id="552191at2759"/>
<proteinExistence type="predicted"/>
<feature type="domain" description="Myb-like" evidence="2">
    <location>
        <begin position="244"/>
        <end position="297"/>
    </location>
</feature>
<evidence type="ECO:0000313" key="3">
    <source>
        <dbReference type="EMBL" id="KAG6484488.1"/>
    </source>
</evidence>
<sequence length="528" mass="58884">MAKRPPTTVTRETGRRHRYHQIPIGSPRFQSSKSIETTGRPTPSRSNGNKKTKKPSNATPSSEDKLTSPPVPAPRFLRRSSRLASGEAKKSESDPGSSGGFTKEIAPDGRKIRGWRSVEAPQNLRRSSRLASITVRHVNAGGVLGLVETPPKVRRSLRLQSIAVRHVNADGVLGSLETPQKLRRSSRLASSAVTHVNTGGFLGLVGEGKAEDVAERKGRRDKRRKVELLVEERKEVAGGDGQVYHDRASKDWTEEQERALQRAYLLARPTPHFWKKVSKMVPEKSAQECFDRIHANFATPPQHQPRSRAKKADLSPIVHFTFGDKPLDDTKLKFKKARRSKRRTLAAQKTVRHLLRKHQLADQTTGGDYFSHLENSPNASAIIMPANGDPGTPDSLFTTGFLMKCSERSSSAHKRPLSRFKTNDVDPSPEVLKRIKNVALHERYIDHLHCIEARRRRTYHGKENHVVSCINMNDTRPQSGVIKAAMATLMTEAQAVIGHFQDRQVNALDYDDDSTSAGNCSFDLDDDT</sequence>
<evidence type="ECO:0000256" key="1">
    <source>
        <dbReference type="SAM" id="MobiDB-lite"/>
    </source>
</evidence>